<reference evidence="7" key="1">
    <citation type="journal article" date="2014" name="Int. J. Syst. Evol. Microbiol.">
        <title>Complete genome sequence of Corynebacterium casei LMG S-19264T (=DSM 44701T), isolated from a smear-ripened cheese.</title>
        <authorList>
            <consortium name="US DOE Joint Genome Institute (JGI-PGF)"/>
            <person name="Walter F."/>
            <person name="Albersmeier A."/>
            <person name="Kalinowski J."/>
            <person name="Ruckert C."/>
        </authorList>
    </citation>
    <scope>NUCLEOTIDE SEQUENCE</scope>
    <source>
        <strain evidence="7">KCTC 32255</strain>
    </source>
</reference>
<evidence type="ECO:0000259" key="6">
    <source>
        <dbReference type="Pfam" id="PF04138"/>
    </source>
</evidence>
<comment type="subcellular location">
    <subcellularLocation>
        <location evidence="1">Membrane</location>
        <topology evidence="1">Multi-pass membrane protein</topology>
    </subcellularLocation>
</comment>
<dbReference type="Proteomes" id="UP000648075">
    <property type="component" value="Unassembled WGS sequence"/>
</dbReference>
<evidence type="ECO:0000256" key="5">
    <source>
        <dbReference type="SAM" id="Phobius"/>
    </source>
</evidence>
<keyword evidence="8" id="KW-1185">Reference proteome</keyword>
<evidence type="ECO:0000256" key="3">
    <source>
        <dbReference type="ARBA" id="ARBA00022989"/>
    </source>
</evidence>
<keyword evidence="3 5" id="KW-1133">Transmembrane helix</keyword>
<dbReference type="EMBL" id="BMZA01000011">
    <property type="protein sequence ID" value="GGZ10556.1"/>
    <property type="molecule type" value="Genomic_DNA"/>
</dbReference>
<evidence type="ECO:0000313" key="8">
    <source>
        <dbReference type="Proteomes" id="UP000648075"/>
    </source>
</evidence>
<feature type="domain" description="GtrA/DPMS transmembrane" evidence="6">
    <location>
        <begin position="31"/>
        <end position="142"/>
    </location>
</feature>
<organism evidence="7 8">
    <name type="scientific">Novosphingobium colocasiae</name>
    <dbReference type="NCBI Taxonomy" id="1256513"/>
    <lineage>
        <taxon>Bacteria</taxon>
        <taxon>Pseudomonadati</taxon>
        <taxon>Pseudomonadota</taxon>
        <taxon>Alphaproteobacteria</taxon>
        <taxon>Sphingomonadales</taxon>
        <taxon>Sphingomonadaceae</taxon>
        <taxon>Novosphingobium</taxon>
    </lineage>
</organism>
<keyword evidence="4 5" id="KW-0472">Membrane</keyword>
<gene>
    <name evidence="7" type="ORF">GCM10011614_26850</name>
</gene>
<accession>A0A918UHR5</accession>
<sequence>MANGGDAEPAAGLLRRVWSRPVGAMLARNTVVSTFAFIVGLAVLWVLVHLARADKVVSAGVSFVTANTLHYALGRSWIFAGTQRALHTGYALFLVNSGIGLAITLALFALMVEGAGVNYLVARVLVSVVAGLVMFLLNATVNFRRV</sequence>
<protein>
    <recommendedName>
        <fullName evidence="6">GtrA/DPMS transmembrane domain-containing protein</fullName>
    </recommendedName>
</protein>
<keyword evidence="2 5" id="KW-0812">Transmembrane</keyword>
<reference evidence="7" key="2">
    <citation type="submission" date="2020-09" db="EMBL/GenBank/DDBJ databases">
        <authorList>
            <person name="Sun Q."/>
            <person name="Kim S."/>
        </authorList>
    </citation>
    <scope>NUCLEOTIDE SEQUENCE</scope>
    <source>
        <strain evidence="7">KCTC 32255</strain>
    </source>
</reference>
<name>A0A918UHR5_9SPHN</name>
<dbReference type="GO" id="GO:0016020">
    <property type="term" value="C:membrane"/>
    <property type="evidence" value="ECO:0007669"/>
    <property type="project" value="UniProtKB-SubCell"/>
</dbReference>
<feature type="transmembrane region" description="Helical" evidence="5">
    <location>
        <begin position="56"/>
        <end position="78"/>
    </location>
</feature>
<feature type="transmembrane region" description="Helical" evidence="5">
    <location>
        <begin position="117"/>
        <end position="137"/>
    </location>
</feature>
<evidence type="ECO:0000256" key="1">
    <source>
        <dbReference type="ARBA" id="ARBA00004141"/>
    </source>
</evidence>
<dbReference type="GO" id="GO:0000271">
    <property type="term" value="P:polysaccharide biosynthetic process"/>
    <property type="evidence" value="ECO:0007669"/>
    <property type="project" value="InterPro"/>
</dbReference>
<feature type="transmembrane region" description="Helical" evidence="5">
    <location>
        <begin position="30"/>
        <end position="50"/>
    </location>
</feature>
<dbReference type="RefSeq" id="WP_189621725.1">
    <property type="nucleotide sequence ID" value="NZ_BMZA01000011.1"/>
</dbReference>
<comment type="caution">
    <text evidence="7">The sequence shown here is derived from an EMBL/GenBank/DDBJ whole genome shotgun (WGS) entry which is preliminary data.</text>
</comment>
<evidence type="ECO:0000256" key="2">
    <source>
        <dbReference type="ARBA" id="ARBA00022692"/>
    </source>
</evidence>
<evidence type="ECO:0000256" key="4">
    <source>
        <dbReference type="ARBA" id="ARBA00023136"/>
    </source>
</evidence>
<dbReference type="InterPro" id="IPR007267">
    <property type="entry name" value="GtrA_DPMS_TM"/>
</dbReference>
<feature type="transmembrane region" description="Helical" evidence="5">
    <location>
        <begin position="90"/>
        <end position="111"/>
    </location>
</feature>
<proteinExistence type="predicted"/>
<dbReference type="Pfam" id="PF04138">
    <property type="entry name" value="GtrA_DPMS_TM"/>
    <property type="match status" value="1"/>
</dbReference>
<evidence type="ECO:0000313" key="7">
    <source>
        <dbReference type="EMBL" id="GGZ10556.1"/>
    </source>
</evidence>
<dbReference type="AlphaFoldDB" id="A0A918UHR5"/>